<evidence type="ECO:0000313" key="2">
    <source>
        <dbReference type="Proteomes" id="UP001233999"/>
    </source>
</evidence>
<feature type="non-terminal residue" evidence="1">
    <location>
        <position position="1"/>
    </location>
</feature>
<sequence>LECFFYRHNTVAKIVPKIHRYGLEIVSNQSLYEKHNFCRVLSNLQRLNNNKYNDSKQFLISIKDFCTPEQSPYIIYNYTVPSAHPFPPPANSRNNFNSTSEMIMLRLD</sequence>
<proteinExistence type="predicted"/>
<feature type="non-terminal residue" evidence="1">
    <location>
        <position position="108"/>
    </location>
</feature>
<dbReference type="EMBL" id="JASPKZ010004590">
    <property type="protein sequence ID" value="KAJ9589847.1"/>
    <property type="molecule type" value="Genomic_DNA"/>
</dbReference>
<name>A0AAD8A109_DIPPU</name>
<protein>
    <submittedName>
        <fullName evidence="1">Uncharacterized protein</fullName>
    </submittedName>
</protein>
<dbReference type="AlphaFoldDB" id="A0AAD8A109"/>
<accession>A0AAD8A109</accession>
<comment type="caution">
    <text evidence="1">The sequence shown here is derived from an EMBL/GenBank/DDBJ whole genome shotgun (WGS) entry which is preliminary data.</text>
</comment>
<organism evidence="1 2">
    <name type="scientific">Diploptera punctata</name>
    <name type="common">Pacific beetle cockroach</name>
    <dbReference type="NCBI Taxonomy" id="6984"/>
    <lineage>
        <taxon>Eukaryota</taxon>
        <taxon>Metazoa</taxon>
        <taxon>Ecdysozoa</taxon>
        <taxon>Arthropoda</taxon>
        <taxon>Hexapoda</taxon>
        <taxon>Insecta</taxon>
        <taxon>Pterygota</taxon>
        <taxon>Neoptera</taxon>
        <taxon>Polyneoptera</taxon>
        <taxon>Dictyoptera</taxon>
        <taxon>Blattodea</taxon>
        <taxon>Blaberoidea</taxon>
        <taxon>Blaberidae</taxon>
        <taxon>Diplopterinae</taxon>
        <taxon>Diploptera</taxon>
    </lineage>
</organism>
<reference evidence="1" key="1">
    <citation type="journal article" date="2023" name="IScience">
        <title>Live-bearing cockroach genome reveals convergent evolutionary mechanisms linked to viviparity in insects and beyond.</title>
        <authorList>
            <person name="Fouks B."/>
            <person name="Harrison M.C."/>
            <person name="Mikhailova A.A."/>
            <person name="Marchal E."/>
            <person name="English S."/>
            <person name="Carruthers M."/>
            <person name="Jennings E.C."/>
            <person name="Chiamaka E.L."/>
            <person name="Frigard R.A."/>
            <person name="Pippel M."/>
            <person name="Attardo G.M."/>
            <person name="Benoit J.B."/>
            <person name="Bornberg-Bauer E."/>
            <person name="Tobe S.S."/>
        </authorList>
    </citation>
    <scope>NUCLEOTIDE SEQUENCE</scope>
    <source>
        <strain evidence="1">Stay&amp;Tobe</strain>
    </source>
</reference>
<gene>
    <name evidence="1" type="ORF">L9F63_017002</name>
</gene>
<reference evidence="1" key="2">
    <citation type="submission" date="2023-05" db="EMBL/GenBank/DDBJ databases">
        <authorList>
            <person name="Fouks B."/>
        </authorList>
    </citation>
    <scope>NUCLEOTIDE SEQUENCE</scope>
    <source>
        <strain evidence="1">Stay&amp;Tobe</strain>
        <tissue evidence="1">Testes</tissue>
    </source>
</reference>
<keyword evidence="2" id="KW-1185">Reference proteome</keyword>
<dbReference type="Proteomes" id="UP001233999">
    <property type="component" value="Unassembled WGS sequence"/>
</dbReference>
<evidence type="ECO:0000313" key="1">
    <source>
        <dbReference type="EMBL" id="KAJ9589847.1"/>
    </source>
</evidence>